<feature type="transmembrane region" description="Helical" evidence="3">
    <location>
        <begin position="278"/>
        <end position="298"/>
    </location>
</feature>
<feature type="transmembrane region" description="Helical" evidence="3">
    <location>
        <begin position="6"/>
        <end position="22"/>
    </location>
</feature>
<dbReference type="PANTHER" id="PTHR34978:SF3">
    <property type="entry name" value="SLR0241 PROTEIN"/>
    <property type="match status" value="1"/>
</dbReference>
<evidence type="ECO:0000256" key="2">
    <source>
        <dbReference type="SAM" id="MobiDB-lite"/>
    </source>
</evidence>
<dbReference type="InterPro" id="IPR052173">
    <property type="entry name" value="Beta-lactam_resp_regulator"/>
</dbReference>
<organism evidence="5 6">
    <name type="scientific">Sphingomonas baiyangensis</name>
    <dbReference type="NCBI Taxonomy" id="2572576"/>
    <lineage>
        <taxon>Bacteria</taxon>
        <taxon>Pseudomonadati</taxon>
        <taxon>Pseudomonadota</taxon>
        <taxon>Alphaproteobacteria</taxon>
        <taxon>Sphingomonadales</taxon>
        <taxon>Sphingomonadaceae</taxon>
        <taxon>Sphingomonas</taxon>
    </lineage>
</organism>
<feature type="transmembrane region" description="Helical" evidence="3">
    <location>
        <begin position="91"/>
        <end position="113"/>
    </location>
</feature>
<dbReference type="Pfam" id="PF05569">
    <property type="entry name" value="Peptidase_M56"/>
    <property type="match status" value="1"/>
</dbReference>
<dbReference type="InterPro" id="IPR008756">
    <property type="entry name" value="Peptidase_M56"/>
</dbReference>
<accession>A0A4U1L2L7</accession>
<evidence type="ECO:0000259" key="4">
    <source>
        <dbReference type="Pfam" id="PF05569"/>
    </source>
</evidence>
<keyword evidence="1" id="KW-0175">Coiled coil</keyword>
<dbReference type="Proteomes" id="UP000309138">
    <property type="component" value="Unassembled WGS sequence"/>
</dbReference>
<dbReference type="EMBL" id="SWKR01000002">
    <property type="protein sequence ID" value="TKD50724.1"/>
    <property type="molecule type" value="Genomic_DNA"/>
</dbReference>
<protein>
    <recommendedName>
        <fullName evidence="4">Peptidase M56 domain-containing protein</fullName>
    </recommendedName>
</protein>
<keyword evidence="3" id="KW-1133">Transmembrane helix</keyword>
<feature type="coiled-coil region" evidence="1">
    <location>
        <begin position="466"/>
        <end position="493"/>
    </location>
</feature>
<name>A0A4U1L2L7_9SPHN</name>
<feature type="compositionally biased region" description="Pro residues" evidence="2">
    <location>
        <begin position="363"/>
        <end position="377"/>
    </location>
</feature>
<dbReference type="OrthoDB" id="1628901at2"/>
<reference evidence="5 6" key="1">
    <citation type="submission" date="2019-04" db="EMBL/GenBank/DDBJ databases">
        <authorList>
            <person name="Yang Y."/>
            <person name="Wei D."/>
        </authorList>
    </citation>
    <scope>NUCLEOTIDE SEQUENCE [LARGE SCALE GENOMIC DNA]</scope>
    <source>
        <strain evidence="5 6">L-1-4w-11</strain>
    </source>
</reference>
<feature type="domain" description="Peptidase M56" evidence="4">
    <location>
        <begin position="6"/>
        <end position="270"/>
    </location>
</feature>
<keyword evidence="3" id="KW-0812">Transmembrane</keyword>
<proteinExistence type="predicted"/>
<evidence type="ECO:0000256" key="3">
    <source>
        <dbReference type="SAM" id="Phobius"/>
    </source>
</evidence>
<feature type="transmembrane region" description="Helical" evidence="3">
    <location>
        <begin position="29"/>
        <end position="48"/>
    </location>
</feature>
<keyword evidence="6" id="KW-1185">Reference proteome</keyword>
<dbReference type="CDD" id="cd07341">
    <property type="entry name" value="M56_BlaR1_MecR1_like"/>
    <property type="match status" value="1"/>
</dbReference>
<keyword evidence="3" id="KW-0472">Membrane</keyword>
<dbReference type="PANTHER" id="PTHR34978">
    <property type="entry name" value="POSSIBLE SENSOR-TRANSDUCER PROTEIN BLAR"/>
    <property type="match status" value="1"/>
</dbReference>
<feature type="region of interest" description="Disordered" evidence="2">
    <location>
        <begin position="352"/>
        <end position="382"/>
    </location>
</feature>
<dbReference type="AlphaFoldDB" id="A0A4U1L2L7"/>
<comment type="caution">
    <text evidence="5">The sequence shown here is derived from an EMBL/GenBank/DDBJ whole genome shotgun (WGS) entry which is preliminary data.</text>
</comment>
<gene>
    <name evidence="5" type="ORF">FBR43_08045</name>
</gene>
<evidence type="ECO:0000313" key="6">
    <source>
        <dbReference type="Proteomes" id="UP000309138"/>
    </source>
</evidence>
<sequence length="542" mass="58929">MIGWAIETFIATTLLMLLVLALRNPVRRAFGPGVAYALWALPLLRMVLPPLPATMRPSAQPMLAIVPEDIVISLGEPVAMLPVEPASGLGWPVWAAVLWLVGVIAFLGYHIIAHSRFCARLRRQARIVTELAAGRVTMIESDTAHGPLAFGIWRKYVAFPADFAERYDDLERDLALAHELGHHARGDLLANWAALVMLGLHWFNPVAWRAFRAFRADQEMACDALVLGGRHPALRHAYGRAIVKSAHGGAVSAACHLHTINEVKGRLRMLTRHRKPSAWQRGGGVIAIGSLALAGLGFTASGTQAAERVKAHVAERTGLDIDAISLPPIPPLPPLPSVAPTAPAIPVVDAPMPPQMPDQPQVPVVPEPPLPPEPPVPAENGEQGDRHVQVYRFSEHGVDGNVEVRSPTAAERRAIAQARVDARRARGEAERALATMPEIISRSCGGDGPVQETQMRAGRQRIILCTDRVTRQVESAERARTDAERAARRAEVSARVGRTQARWSIDLARRAIERDRNLDEGKRREALAGLDKALAGLNDEAN</sequence>
<dbReference type="RefSeq" id="WP_136942667.1">
    <property type="nucleotide sequence ID" value="NZ_SWKR01000002.1"/>
</dbReference>
<evidence type="ECO:0000256" key="1">
    <source>
        <dbReference type="SAM" id="Coils"/>
    </source>
</evidence>
<evidence type="ECO:0000313" key="5">
    <source>
        <dbReference type="EMBL" id="TKD50724.1"/>
    </source>
</evidence>